<dbReference type="Gene3D" id="3.40.190.10">
    <property type="entry name" value="Periplasmic binding protein-like II"/>
    <property type="match status" value="2"/>
</dbReference>
<evidence type="ECO:0000256" key="2">
    <source>
        <dbReference type="ARBA" id="ARBA00022729"/>
    </source>
</evidence>
<evidence type="ECO:0000256" key="1">
    <source>
        <dbReference type="ARBA" id="ARBA00008520"/>
    </source>
</evidence>
<accession>A0A3B0UT61</accession>
<proteinExistence type="inferred from homology"/>
<dbReference type="PIRSF" id="PIRSF002825">
    <property type="entry name" value="CfbpA"/>
    <property type="match status" value="1"/>
</dbReference>
<dbReference type="CDD" id="cd13543">
    <property type="entry name" value="PBP2_Fbp"/>
    <property type="match status" value="1"/>
</dbReference>
<dbReference type="AlphaFoldDB" id="A0A3B0UT61"/>
<dbReference type="InterPro" id="IPR026045">
    <property type="entry name" value="Ferric-bd"/>
</dbReference>
<gene>
    <name evidence="3" type="ORF">MNBD_CHLOROFLEXI01-3876</name>
</gene>
<sequence length="354" mass="37952">MLQQKPRQFVWLFFVLLMMFLLTACQTNAASNSVAAPDDNAGSLIIYSGRSESLIQPLIDQFTAATGIDVEVRYGKTAEMAGVLLEEGENSPADVFYAQDPGGLGAVSAAGLLAQLPDTILAQVPARFASEGGTWVGISGRARVVVYNTGVITDPENQLPADIFDFVKPEWNGRIGWAPSNGSFQAMVTAMRASWGEEKTREWLNGIQANNPVVYPKNTPIVAGVAAGEVDVGFVNHYYLHRFLAEEGESFPARNQFLAGGDPGSLIIVSGAGILNTAANTANAQRFINFLLSVPAQQYFAAQTFEYPVVEGVKIDGNLPSFAELDSNALNISLQELADLAGTQDMLLKLGIIE</sequence>
<reference evidence="3" key="1">
    <citation type="submission" date="2018-06" db="EMBL/GenBank/DDBJ databases">
        <authorList>
            <person name="Zhirakovskaya E."/>
        </authorList>
    </citation>
    <scope>NUCLEOTIDE SEQUENCE</scope>
</reference>
<dbReference type="EMBL" id="UOEU01000521">
    <property type="protein sequence ID" value="VAW34291.1"/>
    <property type="molecule type" value="Genomic_DNA"/>
</dbReference>
<dbReference type="SUPFAM" id="SSF53850">
    <property type="entry name" value="Periplasmic binding protein-like II"/>
    <property type="match status" value="1"/>
</dbReference>
<dbReference type="PANTHER" id="PTHR30006">
    <property type="entry name" value="THIAMINE-BINDING PERIPLASMIC PROTEIN-RELATED"/>
    <property type="match status" value="1"/>
</dbReference>
<keyword evidence="2" id="KW-0732">Signal</keyword>
<name>A0A3B0UT61_9ZZZZ</name>
<organism evidence="3">
    <name type="scientific">hydrothermal vent metagenome</name>
    <dbReference type="NCBI Taxonomy" id="652676"/>
    <lineage>
        <taxon>unclassified sequences</taxon>
        <taxon>metagenomes</taxon>
        <taxon>ecological metagenomes</taxon>
    </lineage>
</organism>
<dbReference type="GO" id="GO:0030288">
    <property type="term" value="C:outer membrane-bounded periplasmic space"/>
    <property type="evidence" value="ECO:0007669"/>
    <property type="project" value="TreeGrafter"/>
</dbReference>
<comment type="similarity">
    <text evidence="1">Belongs to the bacterial solute-binding protein 1 family.</text>
</comment>
<dbReference type="PANTHER" id="PTHR30006:SF15">
    <property type="entry name" value="IRON-UTILIZATION PERIPLASMIC PROTEIN"/>
    <property type="match status" value="1"/>
</dbReference>
<dbReference type="PROSITE" id="PS51257">
    <property type="entry name" value="PROKAR_LIPOPROTEIN"/>
    <property type="match status" value="1"/>
</dbReference>
<dbReference type="Pfam" id="PF01547">
    <property type="entry name" value="SBP_bac_1"/>
    <property type="match status" value="1"/>
</dbReference>
<dbReference type="InterPro" id="IPR006059">
    <property type="entry name" value="SBP"/>
</dbReference>
<protein>
    <submittedName>
        <fullName evidence="3">Ferric iron ABC transporter, iron-binding protein</fullName>
    </submittedName>
</protein>
<evidence type="ECO:0000313" key="3">
    <source>
        <dbReference type="EMBL" id="VAW34291.1"/>
    </source>
</evidence>